<keyword evidence="3" id="KW-1185">Reference proteome</keyword>
<dbReference type="OrthoDB" id="571248at2"/>
<dbReference type="InterPro" id="IPR006076">
    <property type="entry name" value="FAD-dep_OxRdtase"/>
</dbReference>
<dbReference type="Gene3D" id="3.50.50.60">
    <property type="entry name" value="FAD/NAD(P)-binding domain"/>
    <property type="match status" value="1"/>
</dbReference>
<dbReference type="PANTHER" id="PTHR13847:SF201">
    <property type="entry name" value="PUTATIBE OXIDOREDUCTASE"/>
    <property type="match status" value="1"/>
</dbReference>
<dbReference type="Proteomes" id="UP000198897">
    <property type="component" value="Unassembled WGS sequence"/>
</dbReference>
<dbReference type="GO" id="GO:0005737">
    <property type="term" value="C:cytoplasm"/>
    <property type="evidence" value="ECO:0007669"/>
    <property type="project" value="TreeGrafter"/>
</dbReference>
<dbReference type="PANTHER" id="PTHR13847">
    <property type="entry name" value="SARCOSINE DEHYDROGENASE-RELATED"/>
    <property type="match status" value="1"/>
</dbReference>
<evidence type="ECO:0000259" key="1">
    <source>
        <dbReference type="Pfam" id="PF01266"/>
    </source>
</evidence>
<dbReference type="SUPFAM" id="SSF51905">
    <property type="entry name" value="FAD/NAD(P)-binding domain"/>
    <property type="match status" value="1"/>
</dbReference>
<dbReference type="Gene3D" id="3.30.9.10">
    <property type="entry name" value="D-Amino Acid Oxidase, subunit A, domain 2"/>
    <property type="match status" value="1"/>
</dbReference>
<feature type="domain" description="FAD dependent oxidoreductase" evidence="1">
    <location>
        <begin position="30"/>
        <end position="384"/>
    </location>
</feature>
<proteinExistence type="predicted"/>
<dbReference type="AlphaFoldDB" id="A0A1I2TPJ8"/>
<dbReference type="Pfam" id="PF01266">
    <property type="entry name" value="DAO"/>
    <property type="match status" value="1"/>
</dbReference>
<protein>
    <submittedName>
        <fullName evidence="2">Glycine/D-amino acid oxidase</fullName>
    </submittedName>
</protein>
<dbReference type="InterPro" id="IPR036188">
    <property type="entry name" value="FAD/NAD-bd_sf"/>
</dbReference>
<organism evidence="2 3">
    <name type="scientific">Halobacillus alkaliphilus</name>
    <dbReference type="NCBI Taxonomy" id="396056"/>
    <lineage>
        <taxon>Bacteria</taxon>
        <taxon>Bacillati</taxon>
        <taxon>Bacillota</taxon>
        <taxon>Bacilli</taxon>
        <taxon>Bacillales</taxon>
        <taxon>Bacillaceae</taxon>
        <taxon>Halobacillus</taxon>
    </lineage>
</organism>
<name>A0A1I2TPJ8_9BACI</name>
<evidence type="ECO:0000313" key="2">
    <source>
        <dbReference type="EMBL" id="SFG65297.1"/>
    </source>
</evidence>
<dbReference type="EMBL" id="FOOG01000073">
    <property type="protein sequence ID" value="SFG65297.1"/>
    <property type="molecule type" value="Genomic_DNA"/>
</dbReference>
<sequence>MNIQSGTYYWPETFSDKPTYPALEEDITCDVLIVGGGSSGAQCAYYFADKGMDVVVIESGEIGLGSTSTNTCLLQSSGEKLFTDLIHVFGDDYVTRHLQLCQEAIDEIETACSRMAFDAEFKRRDTLYYVSKDADLLPLQQECEWLQGRGTPVRWVTEEWISRHYSFTKQGGIFSKNDGEMNPFIFTHGLLHYAFSKGVRIFEHTKMTGEYYEKEEPVITTNRGHKIRAKQVIYAAGYYDMDINKEKKARFVSTYTVTTDPVDRFSGWYDRTLIWETARPYVFIRTTKDNRIIIGGLDEETEHPEERDGKLVHKRKRLMEELKKLFPNINTSPAYYSAAFYGGMVDGLPMIGEYKEYPNSYFLLGYGDNGTVYSMILAKILRDWIVDEKKDDYQLYQTNRPLKKKKLYK</sequence>
<evidence type="ECO:0000313" key="3">
    <source>
        <dbReference type="Proteomes" id="UP000198897"/>
    </source>
</evidence>
<accession>A0A1I2TPJ8</accession>
<reference evidence="3" key="1">
    <citation type="submission" date="2016-10" db="EMBL/GenBank/DDBJ databases">
        <authorList>
            <person name="Varghese N."/>
            <person name="Submissions S."/>
        </authorList>
    </citation>
    <scope>NUCLEOTIDE SEQUENCE [LARGE SCALE GENOMIC DNA]</scope>
    <source>
        <strain evidence="3">FP5</strain>
    </source>
</reference>
<dbReference type="RefSeq" id="WP_089754912.1">
    <property type="nucleotide sequence ID" value="NZ_FOOG01000073.1"/>
</dbReference>
<gene>
    <name evidence="2" type="ORF">SAMN05216353_1731</name>
</gene>